<accession>A0A6G1GVN8</accession>
<proteinExistence type="predicted"/>
<keyword evidence="3" id="KW-1185">Reference proteome</keyword>
<dbReference type="EMBL" id="ML977164">
    <property type="protein sequence ID" value="KAF1985023.1"/>
    <property type="molecule type" value="Genomic_DNA"/>
</dbReference>
<dbReference type="AlphaFoldDB" id="A0A6G1GVN8"/>
<feature type="region of interest" description="Disordered" evidence="1">
    <location>
        <begin position="79"/>
        <end position="162"/>
    </location>
</feature>
<protein>
    <submittedName>
        <fullName evidence="2">Uncharacterized protein</fullName>
    </submittedName>
</protein>
<dbReference type="Proteomes" id="UP000800041">
    <property type="component" value="Unassembled WGS sequence"/>
</dbReference>
<evidence type="ECO:0000313" key="2">
    <source>
        <dbReference type="EMBL" id="KAF1985023.1"/>
    </source>
</evidence>
<name>A0A6G1GVN8_9PEZI</name>
<organism evidence="2 3">
    <name type="scientific">Aulographum hederae CBS 113979</name>
    <dbReference type="NCBI Taxonomy" id="1176131"/>
    <lineage>
        <taxon>Eukaryota</taxon>
        <taxon>Fungi</taxon>
        <taxon>Dikarya</taxon>
        <taxon>Ascomycota</taxon>
        <taxon>Pezizomycotina</taxon>
        <taxon>Dothideomycetes</taxon>
        <taxon>Pleosporomycetidae</taxon>
        <taxon>Aulographales</taxon>
        <taxon>Aulographaceae</taxon>
    </lineage>
</organism>
<evidence type="ECO:0000256" key="1">
    <source>
        <dbReference type="SAM" id="MobiDB-lite"/>
    </source>
</evidence>
<feature type="compositionally biased region" description="Polar residues" evidence="1">
    <location>
        <begin position="85"/>
        <end position="100"/>
    </location>
</feature>
<gene>
    <name evidence="2" type="ORF">K402DRAFT_116535</name>
</gene>
<sequence length="178" mass="20132">MRIPQSPSPIRLWWSHQRLRDFLSSTRIRPSCDLHAAMHACFGPHNFATVQRPCHIDFCSLHRKACCLPRSLLARRVSHSAKPDVSSQPDSTALSPSKQPTSPPLEVPIPRISWPWTGSQQASSFDHRHRRPTTTVADVSRSPAPREVQRPDSRYRETTAPPRRMMETAQAALWGGCN</sequence>
<evidence type="ECO:0000313" key="3">
    <source>
        <dbReference type="Proteomes" id="UP000800041"/>
    </source>
</evidence>
<feature type="compositionally biased region" description="Basic and acidic residues" evidence="1">
    <location>
        <begin position="147"/>
        <end position="157"/>
    </location>
</feature>
<reference evidence="2" key="1">
    <citation type="journal article" date="2020" name="Stud. Mycol.">
        <title>101 Dothideomycetes genomes: a test case for predicting lifestyles and emergence of pathogens.</title>
        <authorList>
            <person name="Haridas S."/>
            <person name="Albert R."/>
            <person name="Binder M."/>
            <person name="Bloem J."/>
            <person name="Labutti K."/>
            <person name="Salamov A."/>
            <person name="Andreopoulos B."/>
            <person name="Baker S."/>
            <person name="Barry K."/>
            <person name="Bills G."/>
            <person name="Bluhm B."/>
            <person name="Cannon C."/>
            <person name="Castanera R."/>
            <person name="Culley D."/>
            <person name="Daum C."/>
            <person name="Ezra D."/>
            <person name="Gonzalez J."/>
            <person name="Henrissat B."/>
            <person name="Kuo A."/>
            <person name="Liang C."/>
            <person name="Lipzen A."/>
            <person name="Lutzoni F."/>
            <person name="Magnuson J."/>
            <person name="Mondo S."/>
            <person name="Nolan M."/>
            <person name="Ohm R."/>
            <person name="Pangilinan J."/>
            <person name="Park H.-J."/>
            <person name="Ramirez L."/>
            <person name="Alfaro M."/>
            <person name="Sun H."/>
            <person name="Tritt A."/>
            <person name="Yoshinaga Y."/>
            <person name="Zwiers L.-H."/>
            <person name="Turgeon B."/>
            <person name="Goodwin S."/>
            <person name="Spatafora J."/>
            <person name="Crous P."/>
            <person name="Grigoriev I."/>
        </authorList>
    </citation>
    <scope>NUCLEOTIDE SEQUENCE</scope>
    <source>
        <strain evidence="2">CBS 113979</strain>
    </source>
</reference>